<protein>
    <submittedName>
        <fullName evidence="1">Uncharacterized protein</fullName>
    </submittedName>
</protein>
<dbReference type="KEGG" id="vg:26648171"/>
<name>A0A0K1LMY7_9CAUD</name>
<evidence type="ECO:0000313" key="2">
    <source>
        <dbReference type="Proteomes" id="UP000204280"/>
    </source>
</evidence>
<proteinExistence type="predicted"/>
<organism evidence="1 2">
    <name type="scientific">Citrobacter phage Merlin</name>
    <dbReference type="NCBI Taxonomy" id="1675602"/>
    <lineage>
        <taxon>Viruses</taxon>
        <taxon>Duplodnaviria</taxon>
        <taxon>Heunggongvirae</taxon>
        <taxon>Uroviricota</taxon>
        <taxon>Caudoviricetes</taxon>
        <taxon>Pantevenvirales</taxon>
        <taxon>Straboviridae</taxon>
        <taxon>Tevenvirinae</taxon>
        <taxon>Moonvirus</taxon>
        <taxon>Moonvirus merlin</taxon>
    </lineage>
</organism>
<keyword evidence="2" id="KW-1185">Reference proteome</keyword>
<dbReference type="RefSeq" id="YP_009203960.1">
    <property type="nucleotide sequence ID" value="NC_028857.1"/>
</dbReference>
<sequence>MTHSILRALLKEYFSRSTAYCYALHEDDKVRTGSSADTVNYIANDMELQADRVIAAFKSFENGELMYKAFNSIMIRRIWAHGAYISSVMRNRSSQWSKDAKKRLDDIDEQIDIMIGVLK</sequence>
<dbReference type="Proteomes" id="UP000204280">
    <property type="component" value="Segment"/>
</dbReference>
<gene>
    <name evidence="1" type="ORF">CPT_Merlin246</name>
</gene>
<dbReference type="EMBL" id="KT001915">
    <property type="protein sequence ID" value="AKU43892.1"/>
    <property type="molecule type" value="Genomic_DNA"/>
</dbReference>
<dbReference type="GeneID" id="26648171"/>
<accession>A0A0K1LMY7</accession>
<evidence type="ECO:0000313" key="1">
    <source>
        <dbReference type="EMBL" id="AKU43892.1"/>
    </source>
</evidence>
<reference evidence="1 2" key="1">
    <citation type="journal article" date="2015" name="Genome Announc.">
        <title>Complete Genome Sequence of Citrobacter freundii Myophage Merlin.</title>
        <authorList>
            <person name="LeSage K.C."/>
            <person name="Hargrove E.C."/>
            <person name="Cahill J.L."/>
            <person name="Rasche E.S."/>
            <person name="Kuty Everett G.F."/>
        </authorList>
    </citation>
    <scope>NUCLEOTIDE SEQUENCE [LARGE SCALE GENOMIC DNA]</scope>
</reference>